<dbReference type="OrthoDB" id="581894at2"/>
<evidence type="ECO:0008006" key="4">
    <source>
        <dbReference type="Google" id="ProtNLM"/>
    </source>
</evidence>
<gene>
    <name evidence="2" type="ORF">SAMN05444007_103280</name>
</gene>
<keyword evidence="3" id="KW-1185">Reference proteome</keyword>
<accession>A0A1H6W568</accession>
<dbReference type="AlphaFoldDB" id="A0A1H6W568"/>
<feature type="chain" id="PRO_5011451308" description="GH25 family protein" evidence="1">
    <location>
        <begin position="20"/>
        <end position="264"/>
    </location>
</feature>
<dbReference type="Pfam" id="PF10670">
    <property type="entry name" value="DUF4198"/>
    <property type="match status" value="1"/>
</dbReference>
<evidence type="ECO:0000313" key="3">
    <source>
        <dbReference type="Proteomes" id="UP000199379"/>
    </source>
</evidence>
<proteinExistence type="predicted"/>
<protein>
    <recommendedName>
        <fullName evidence="4">GH25 family protein</fullName>
    </recommendedName>
</protein>
<sequence length="264" mass="29184">MNPRTLVLFCLAAVPALPAAGHEFWIAPEQYQVESDRGVTASLRNGQDFEGISLGYFPNTVARFELRQDGRVTPYEGRLGDIPALQGAQVRNGLLVILHETEPASVKYKTWEKFQAFTDEKELGDLRSRHLARGLPLTDFFESYTRHAKSLVAVGSARGADAAAGMETEFVALNNPYADPPGEGMRVRLLYRDAPRAEVPVEVFARAPDGTVTRSVLRTDARGEALIPVASGHDYLLNAVVLRPLEGRREVWESLWASLTFHVP</sequence>
<dbReference type="STRING" id="1227549.SAMN05444007_103280"/>
<dbReference type="Proteomes" id="UP000199379">
    <property type="component" value="Unassembled WGS sequence"/>
</dbReference>
<feature type="signal peptide" evidence="1">
    <location>
        <begin position="1"/>
        <end position="19"/>
    </location>
</feature>
<evidence type="ECO:0000256" key="1">
    <source>
        <dbReference type="SAM" id="SignalP"/>
    </source>
</evidence>
<organism evidence="2 3">
    <name type="scientific">Cribrihabitans marinus</name>
    <dbReference type="NCBI Taxonomy" id="1227549"/>
    <lineage>
        <taxon>Bacteria</taxon>
        <taxon>Pseudomonadati</taxon>
        <taxon>Pseudomonadota</taxon>
        <taxon>Alphaproteobacteria</taxon>
        <taxon>Rhodobacterales</taxon>
        <taxon>Paracoccaceae</taxon>
        <taxon>Cribrihabitans</taxon>
    </lineage>
</organism>
<evidence type="ECO:0000313" key="2">
    <source>
        <dbReference type="EMBL" id="SEJ07970.1"/>
    </source>
</evidence>
<dbReference type="EMBL" id="FNYD01000003">
    <property type="protein sequence ID" value="SEJ07970.1"/>
    <property type="molecule type" value="Genomic_DNA"/>
</dbReference>
<reference evidence="2 3" key="1">
    <citation type="submission" date="2016-10" db="EMBL/GenBank/DDBJ databases">
        <authorList>
            <person name="de Groot N.N."/>
        </authorList>
    </citation>
    <scope>NUCLEOTIDE SEQUENCE [LARGE SCALE GENOMIC DNA]</scope>
    <source>
        <strain evidence="2 3">DSM 29340</strain>
    </source>
</reference>
<keyword evidence="1" id="KW-0732">Signal</keyword>
<dbReference type="InterPro" id="IPR019613">
    <property type="entry name" value="DUF4198"/>
</dbReference>
<name>A0A1H6W568_9RHOB</name>